<feature type="compositionally biased region" description="Basic residues" evidence="1">
    <location>
        <begin position="1"/>
        <end position="12"/>
    </location>
</feature>
<evidence type="ECO:0000313" key="2">
    <source>
        <dbReference type="EMBL" id="WAR18264.1"/>
    </source>
</evidence>
<gene>
    <name evidence="2" type="ORF">MAR_000102</name>
</gene>
<feature type="region of interest" description="Disordered" evidence="1">
    <location>
        <begin position="1"/>
        <end position="37"/>
    </location>
</feature>
<reference evidence="2" key="1">
    <citation type="submission" date="2022-11" db="EMBL/GenBank/DDBJ databases">
        <title>Centuries of genome instability and evolution in soft-shell clam transmissible cancer (bioRxiv).</title>
        <authorList>
            <person name="Hart S.F.M."/>
            <person name="Yonemitsu M.A."/>
            <person name="Giersch R.M."/>
            <person name="Beal B.F."/>
            <person name="Arriagada G."/>
            <person name="Davis B.W."/>
            <person name="Ostrander E.A."/>
            <person name="Goff S.P."/>
            <person name="Metzger M.J."/>
        </authorList>
    </citation>
    <scope>NUCLEOTIDE SEQUENCE</scope>
    <source>
        <strain evidence="2">MELC-2E11</strain>
        <tissue evidence="2">Siphon/mantle</tissue>
    </source>
</reference>
<accession>A0ABY7FAU1</accession>
<evidence type="ECO:0000313" key="3">
    <source>
        <dbReference type="Proteomes" id="UP001164746"/>
    </source>
</evidence>
<dbReference type="Proteomes" id="UP001164746">
    <property type="component" value="Chromosome 11"/>
</dbReference>
<organism evidence="2 3">
    <name type="scientific">Mya arenaria</name>
    <name type="common">Soft-shell clam</name>
    <dbReference type="NCBI Taxonomy" id="6604"/>
    <lineage>
        <taxon>Eukaryota</taxon>
        <taxon>Metazoa</taxon>
        <taxon>Spiralia</taxon>
        <taxon>Lophotrochozoa</taxon>
        <taxon>Mollusca</taxon>
        <taxon>Bivalvia</taxon>
        <taxon>Autobranchia</taxon>
        <taxon>Heteroconchia</taxon>
        <taxon>Euheterodonta</taxon>
        <taxon>Imparidentia</taxon>
        <taxon>Neoheterodontei</taxon>
        <taxon>Myida</taxon>
        <taxon>Myoidea</taxon>
        <taxon>Myidae</taxon>
        <taxon>Mya</taxon>
    </lineage>
</organism>
<evidence type="ECO:0000256" key="1">
    <source>
        <dbReference type="SAM" id="MobiDB-lite"/>
    </source>
</evidence>
<keyword evidence="3" id="KW-1185">Reference proteome</keyword>
<dbReference type="EMBL" id="CP111022">
    <property type="protein sequence ID" value="WAR18264.1"/>
    <property type="molecule type" value="Genomic_DNA"/>
</dbReference>
<sequence length="37" mass="4539">MTREQRQRRRRKVTEVAECGTRKSSRLKRPVKRLQIT</sequence>
<name>A0ABY7FAU1_MYAAR</name>
<protein>
    <submittedName>
        <fullName evidence="2">Uncharacterized protein</fullName>
    </submittedName>
</protein>
<proteinExistence type="predicted"/>
<feature type="compositionally biased region" description="Basic residues" evidence="1">
    <location>
        <begin position="23"/>
        <end position="37"/>
    </location>
</feature>